<dbReference type="PANTHER" id="PTHR34071:SF2">
    <property type="entry name" value="FLAVIN-NUCLEOTIDE-BINDING PROTEIN"/>
    <property type="match status" value="1"/>
</dbReference>
<dbReference type="Pfam" id="PF12900">
    <property type="entry name" value="Pyridox_ox_2"/>
    <property type="match status" value="1"/>
</dbReference>
<name>A0A6L7G187_9RHOB</name>
<dbReference type="InterPro" id="IPR012349">
    <property type="entry name" value="Split_barrel_FMN-bd"/>
</dbReference>
<organism evidence="1 2">
    <name type="scientific">Pseudooceanicola albus</name>
    <dbReference type="NCBI Taxonomy" id="2692189"/>
    <lineage>
        <taxon>Bacteria</taxon>
        <taxon>Pseudomonadati</taxon>
        <taxon>Pseudomonadota</taxon>
        <taxon>Alphaproteobacteria</taxon>
        <taxon>Rhodobacterales</taxon>
        <taxon>Paracoccaceae</taxon>
        <taxon>Pseudooceanicola</taxon>
    </lineage>
</organism>
<reference evidence="1 2" key="1">
    <citation type="submission" date="2019-12" db="EMBL/GenBank/DDBJ databases">
        <authorList>
            <person name="Li M."/>
        </authorList>
    </citation>
    <scope>NUCLEOTIDE SEQUENCE [LARGE SCALE GENOMIC DNA]</scope>
    <source>
        <strain evidence="1 2">GBMRC 2024</strain>
    </source>
</reference>
<dbReference type="EMBL" id="WUMU01000006">
    <property type="protein sequence ID" value="MXN17811.1"/>
    <property type="molecule type" value="Genomic_DNA"/>
</dbReference>
<gene>
    <name evidence="1" type="ORF">GR170_08195</name>
</gene>
<dbReference type="AlphaFoldDB" id="A0A6L7G187"/>
<evidence type="ECO:0000313" key="2">
    <source>
        <dbReference type="Proteomes" id="UP000477911"/>
    </source>
</evidence>
<dbReference type="SUPFAM" id="SSF50475">
    <property type="entry name" value="FMN-binding split barrel"/>
    <property type="match status" value="1"/>
</dbReference>
<evidence type="ECO:0000313" key="1">
    <source>
        <dbReference type="EMBL" id="MXN17811.1"/>
    </source>
</evidence>
<dbReference type="Gene3D" id="2.30.110.10">
    <property type="entry name" value="Electron Transport, Fmn-binding Protein, Chain A"/>
    <property type="match status" value="1"/>
</dbReference>
<dbReference type="PANTHER" id="PTHR34071">
    <property type="entry name" value="5-NITROIMIDAZOLE ANTIBIOTICS RESISTANCE PROTEIN, NIMA-FAMILY-RELATED PROTEIN-RELATED"/>
    <property type="match status" value="1"/>
</dbReference>
<comment type="caution">
    <text evidence="1">The sequence shown here is derived from an EMBL/GenBank/DDBJ whole genome shotgun (WGS) entry which is preliminary data.</text>
</comment>
<sequence>MALRELRARLYTSGRATPERRPPVSDPAAAPTDKTRLRRYNWLAQYDRDRINEIIDAGIVCQVGYVIDGAPYVTPTCHWRIGDHVYWHGSSASRMLKAQQKGIPVCFSVTHLDGVVFSRAAFNHNIQYRSVIAFGEAELVEEELKREVLATFTDRLAPGLWDYARPPAEQEWKASKVIRLKLDEVSAKVADGLPEEDAEDLASDRWAGHVPLRLVQGDPVAAPGLDPGIAMPGFVRQFRY</sequence>
<accession>A0A6L7G187</accession>
<dbReference type="InterPro" id="IPR024747">
    <property type="entry name" value="Pyridox_Oxase-rel"/>
</dbReference>
<keyword evidence="2" id="KW-1185">Reference proteome</keyword>
<protein>
    <submittedName>
        <fullName evidence="1">Pyridoxamine 5'-phosphate oxidase family protein</fullName>
    </submittedName>
</protein>
<dbReference type="Proteomes" id="UP000477911">
    <property type="component" value="Unassembled WGS sequence"/>
</dbReference>
<proteinExistence type="predicted"/>